<name>A0A437M661_9SPHN</name>
<organism evidence="4 5">
    <name type="scientific">Sphingomonas crocodyli</name>
    <dbReference type="NCBI Taxonomy" id="1979270"/>
    <lineage>
        <taxon>Bacteria</taxon>
        <taxon>Pseudomonadati</taxon>
        <taxon>Pseudomonadota</taxon>
        <taxon>Alphaproteobacteria</taxon>
        <taxon>Sphingomonadales</taxon>
        <taxon>Sphingomonadaceae</taxon>
        <taxon>Sphingomonas</taxon>
    </lineage>
</organism>
<dbReference type="OrthoDB" id="5741080at2"/>
<dbReference type="EMBL" id="SACN01000001">
    <property type="protein sequence ID" value="RVT93211.1"/>
    <property type="molecule type" value="Genomic_DNA"/>
</dbReference>
<feature type="domain" description="Thioesterase" evidence="3">
    <location>
        <begin position="55"/>
        <end position="127"/>
    </location>
</feature>
<evidence type="ECO:0000313" key="5">
    <source>
        <dbReference type="Proteomes" id="UP000282971"/>
    </source>
</evidence>
<evidence type="ECO:0000313" key="4">
    <source>
        <dbReference type="EMBL" id="RVT93211.1"/>
    </source>
</evidence>
<dbReference type="InterPro" id="IPR029069">
    <property type="entry name" value="HotDog_dom_sf"/>
</dbReference>
<dbReference type="RefSeq" id="WP_127741588.1">
    <property type="nucleotide sequence ID" value="NZ_SACN01000001.1"/>
</dbReference>
<dbReference type="Proteomes" id="UP000282971">
    <property type="component" value="Unassembled WGS sequence"/>
</dbReference>
<keyword evidence="2" id="KW-0378">Hydrolase</keyword>
<dbReference type="PANTHER" id="PTHR21660">
    <property type="entry name" value="THIOESTERASE SUPERFAMILY MEMBER-RELATED"/>
    <property type="match status" value="1"/>
</dbReference>
<comment type="caution">
    <text evidence="4">The sequence shown here is derived from an EMBL/GenBank/DDBJ whole genome shotgun (WGS) entry which is preliminary data.</text>
</comment>
<reference evidence="4 5" key="1">
    <citation type="submission" date="2019-01" db="EMBL/GenBank/DDBJ databases">
        <authorList>
            <person name="Chen W.-M."/>
        </authorList>
    </citation>
    <scope>NUCLEOTIDE SEQUENCE [LARGE SCALE GENOMIC DNA]</scope>
    <source>
        <strain evidence="4 5">CCP-7</strain>
    </source>
</reference>
<dbReference type="AlphaFoldDB" id="A0A437M661"/>
<evidence type="ECO:0000259" key="3">
    <source>
        <dbReference type="Pfam" id="PF03061"/>
    </source>
</evidence>
<evidence type="ECO:0000256" key="2">
    <source>
        <dbReference type="ARBA" id="ARBA00022801"/>
    </source>
</evidence>
<gene>
    <name evidence="4" type="ORF">EOD43_04810</name>
</gene>
<dbReference type="InterPro" id="IPR006683">
    <property type="entry name" value="Thioestr_dom"/>
</dbReference>
<sequence>MPPHEVTIDQGEWAGWSSGRGDPFADGTGPFYHRVADDGAITCAMRVEPRHLNGGGAFHGGAMMTFADYCLFAFAGALGDPHTVTVSLRGDYLGSVPDDAVLTAKGELTRRTRSMSFLRGLVTVDGQSVFAFDGILKRAGGA</sequence>
<comment type="similarity">
    <text evidence="1">Belongs to the thioesterase PaaI family.</text>
</comment>
<dbReference type="Pfam" id="PF03061">
    <property type="entry name" value="4HBT"/>
    <property type="match status" value="1"/>
</dbReference>
<dbReference type="GO" id="GO:0047617">
    <property type="term" value="F:fatty acyl-CoA hydrolase activity"/>
    <property type="evidence" value="ECO:0007669"/>
    <property type="project" value="InterPro"/>
</dbReference>
<dbReference type="SUPFAM" id="SSF54637">
    <property type="entry name" value="Thioesterase/thiol ester dehydrase-isomerase"/>
    <property type="match status" value="1"/>
</dbReference>
<dbReference type="Gene3D" id="3.10.129.10">
    <property type="entry name" value="Hotdog Thioesterase"/>
    <property type="match status" value="1"/>
</dbReference>
<dbReference type="InterPro" id="IPR039298">
    <property type="entry name" value="ACOT13"/>
</dbReference>
<protein>
    <submittedName>
        <fullName evidence="4">PaaI family thioesterase</fullName>
    </submittedName>
</protein>
<proteinExistence type="inferred from homology"/>
<dbReference type="PANTHER" id="PTHR21660:SF1">
    <property type="entry name" value="ACYL-COENZYME A THIOESTERASE 13"/>
    <property type="match status" value="1"/>
</dbReference>
<accession>A0A437M661</accession>
<evidence type="ECO:0000256" key="1">
    <source>
        <dbReference type="ARBA" id="ARBA00008324"/>
    </source>
</evidence>
<dbReference type="CDD" id="cd03443">
    <property type="entry name" value="PaaI_thioesterase"/>
    <property type="match status" value="1"/>
</dbReference>
<keyword evidence="5" id="KW-1185">Reference proteome</keyword>